<evidence type="ECO:0000256" key="2">
    <source>
        <dbReference type="ARBA" id="ARBA00008560"/>
    </source>
</evidence>
<evidence type="ECO:0000256" key="4">
    <source>
        <dbReference type="ARBA" id="ARBA00022980"/>
    </source>
</evidence>
<keyword evidence="6" id="KW-0687">Ribonucleoprotein</keyword>
<dbReference type="GO" id="GO:0005840">
    <property type="term" value="C:ribosome"/>
    <property type="evidence" value="ECO:0007669"/>
    <property type="project" value="UniProtKB-KW"/>
</dbReference>
<feature type="compositionally biased region" description="Polar residues" evidence="10">
    <location>
        <begin position="140"/>
        <end position="150"/>
    </location>
</feature>
<dbReference type="GO" id="GO:1990904">
    <property type="term" value="C:ribonucleoprotein complex"/>
    <property type="evidence" value="ECO:0007669"/>
    <property type="project" value="UniProtKB-KW"/>
</dbReference>
<dbReference type="InterPro" id="IPR011332">
    <property type="entry name" value="Ribosomal_zn-bd"/>
</dbReference>
<evidence type="ECO:0000256" key="8">
    <source>
        <dbReference type="ARBA" id="ARBA00042577"/>
    </source>
</evidence>
<evidence type="ECO:0000313" key="12">
    <source>
        <dbReference type="Proteomes" id="UP001558652"/>
    </source>
</evidence>
<dbReference type="InterPro" id="IPR002677">
    <property type="entry name" value="Ribosomal_bL32"/>
</dbReference>
<dbReference type="AlphaFoldDB" id="A0ABD0Z850"/>
<keyword evidence="12" id="KW-1185">Reference proteome</keyword>
<keyword evidence="4" id="KW-0689">Ribosomal protein</keyword>
<sequence length="159" mass="18270">MAKGSCESPRSRLKDIIGDGLLLAVPKSRRSKEKRLNRKFGWPEYVWKPLVPKTNILPCNTCGHSYEAGHLCPNCYKRVRLETEEMQKAIESELKLDPIDKEVVVLYEDEVKDERSPFWKGKRIVEMKKPRPPWFSKNLLQKSTAETSDATAVKPTDLA</sequence>
<accession>A0ABD0Z850</accession>
<protein>
    <recommendedName>
        <fullName evidence="7">Large ribosomal subunit protein bL32m</fullName>
    </recommendedName>
    <alternativeName>
        <fullName evidence="8">39S ribosomal protein L32, mitochondrial</fullName>
    </alternativeName>
</protein>
<evidence type="ECO:0000256" key="9">
    <source>
        <dbReference type="ARBA" id="ARBA00045766"/>
    </source>
</evidence>
<comment type="caution">
    <text evidence="11">The sequence shown here is derived from an EMBL/GenBank/DDBJ whole genome shotgun (WGS) entry which is preliminary data.</text>
</comment>
<dbReference type="PANTHER" id="PTHR21026:SF2">
    <property type="entry name" value="LARGE RIBOSOMAL SUBUNIT PROTEIN BL32M"/>
    <property type="match status" value="1"/>
</dbReference>
<evidence type="ECO:0000256" key="5">
    <source>
        <dbReference type="ARBA" id="ARBA00023128"/>
    </source>
</evidence>
<keyword evidence="5" id="KW-0496">Mitochondrion</keyword>
<evidence type="ECO:0000256" key="7">
    <source>
        <dbReference type="ARBA" id="ARBA00039935"/>
    </source>
</evidence>
<gene>
    <name evidence="11" type="ORF">AAG570_010250</name>
</gene>
<evidence type="ECO:0000256" key="1">
    <source>
        <dbReference type="ARBA" id="ARBA00004173"/>
    </source>
</evidence>
<comment type="similarity">
    <text evidence="2">Belongs to the bacterial ribosomal protein bL32 family.</text>
</comment>
<organism evidence="11 12">
    <name type="scientific">Ranatra chinensis</name>
    <dbReference type="NCBI Taxonomy" id="642074"/>
    <lineage>
        <taxon>Eukaryota</taxon>
        <taxon>Metazoa</taxon>
        <taxon>Ecdysozoa</taxon>
        <taxon>Arthropoda</taxon>
        <taxon>Hexapoda</taxon>
        <taxon>Insecta</taxon>
        <taxon>Pterygota</taxon>
        <taxon>Neoptera</taxon>
        <taxon>Paraneoptera</taxon>
        <taxon>Hemiptera</taxon>
        <taxon>Heteroptera</taxon>
        <taxon>Panheteroptera</taxon>
        <taxon>Nepomorpha</taxon>
        <taxon>Nepidae</taxon>
        <taxon>Ranatrinae</taxon>
        <taxon>Ranatra</taxon>
    </lineage>
</organism>
<keyword evidence="3" id="KW-0809">Transit peptide</keyword>
<dbReference type="Proteomes" id="UP001558652">
    <property type="component" value="Unassembled WGS sequence"/>
</dbReference>
<feature type="region of interest" description="Disordered" evidence="10">
    <location>
        <begin position="140"/>
        <end position="159"/>
    </location>
</feature>
<evidence type="ECO:0000256" key="6">
    <source>
        <dbReference type="ARBA" id="ARBA00023274"/>
    </source>
</evidence>
<dbReference type="GO" id="GO:0006412">
    <property type="term" value="P:translation"/>
    <property type="evidence" value="ECO:0007669"/>
    <property type="project" value="UniProtKB-ARBA"/>
</dbReference>
<dbReference type="Pfam" id="PF01783">
    <property type="entry name" value="Ribosomal_L32p"/>
    <property type="match status" value="1"/>
</dbReference>
<dbReference type="GO" id="GO:0005739">
    <property type="term" value="C:mitochondrion"/>
    <property type="evidence" value="ECO:0007669"/>
    <property type="project" value="UniProtKB-SubCell"/>
</dbReference>
<proteinExistence type="inferred from homology"/>
<name>A0ABD0Z850_9HEMI</name>
<comment type="subcellular location">
    <subcellularLocation>
        <location evidence="1">Mitochondrion</location>
    </subcellularLocation>
</comment>
<dbReference type="PANTHER" id="PTHR21026">
    <property type="entry name" value="39S RIBOSOMAL PROTEIN L32, MITOCHONDRIAL"/>
    <property type="match status" value="1"/>
</dbReference>
<reference evidence="11 12" key="1">
    <citation type="submission" date="2024-07" db="EMBL/GenBank/DDBJ databases">
        <title>Chromosome-level genome assembly of the water stick insect Ranatra chinensis (Heteroptera: Nepidae).</title>
        <authorList>
            <person name="Liu X."/>
        </authorList>
    </citation>
    <scope>NUCLEOTIDE SEQUENCE [LARGE SCALE GENOMIC DNA]</scope>
    <source>
        <strain evidence="11">Cailab_2021Rc</strain>
        <tissue evidence="11">Muscle</tissue>
    </source>
</reference>
<evidence type="ECO:0000256" key="10">
    <source>
        <dbReference type="SAM" id="MobiDB-lite"/>
    </source>
</evidence>
<comment type="function">
    <text evidence="9">Component of the mitochondrial large ribosomal subunit (mt-LSU). The mitochondrial ribosome (mitoribosome) is a large ribonucleoprotein complex responsible for the synthesis of proteins inside mitochondria.</text>
</comment>
<dbReference type="EMBL" id="JBFDAA010000005">
    <property type="protein sequence ID" value="KAL1132293.1"/>
    <property type="molecule type" value="Genomic_DNA"/>
</dbReference>
<dbReference type="SUPFAM" id="SSF57829">
    <property type="entry name" value="Zn-binding ribosomal proteins"/>
    <property type="match status" value="1"/>
</dbReference>
<evidence type="ECO:0000313" key="11">
    <source>
        <dbReference type="EMBL" id="KAL1132293.1"/>
    </source>
</evidence>
<dbReference type="InterPro" id="IPR051991">
    <property type="entry name" value="Mitoribosomal_protein_bL32"/>
</dbReference>
<evidence type="ECO:0000256" key="3">
    <source>
        <dbReference type="ARBA" id="ARBA00022946"/>
    </source>
</evidence>